<organism evidence="1 2">
    <name type="scientific">Rubrivivax rivuli</name>
    <dbReference type="NCBI Taxonomy" id="1862385"/>
    <lineage>
        <taxon>Bacteria</taxon>
        <taxon>Pseudomonadati</taxon>
        <taxon>Pseudomonadota</taxon>
        <taxon>Betaproteobacteria</taxon>
        <taxon>Burkholderiales</taxon>
        <taxon>Sphaerotilaceae</taxon>
        <taxon>Rubrivivax</taxon>
    </lineage>
</organism>
<gene>
    <name evidence="1" type="ORF">EOE66_15510</name>
</gene>
<dbReference type="AlphaFoldDB" id="A0A437RFG9"/>
<dbReference type="RefSeq" id="WP_128229606.1">
    <property type="nucleotide sequence ID" value="NZ_SACR01000004.1"/>
</dbReference>
<evidence type="ECO:0000313" key="2">
    <source>
        <dbReference type="Proteomes" id="UP000285575"/>
    </source>
</evidence>
<name>A0A437RFG9_9BURK</name>
<keyword evidence="2" id="KW-1185">Reference proteome</keyword>
<accession>A0A437RFG9</accession>
<reference evidence="1 2" key="1">
    <citation type="submission" date="2019-01" db="EMBL/GenBank/DDBJ databases">
        <authorList>
            <person name="Chen W.-M."/>
        </authorList>
    </citation>
    <scope>NUCLEOTIDE SEQUENCE [LARGE SCALE GENOMIC DNA]</scope>
    <source>
        <strain evidence="1 2">KYPY4</strain>
    </source>
</reference>
<protein>
    <submittedName>
        <fullName evidence="1">Uncharacterized protein</fullName>
    </submittedName>
</protein>
<comment type="caution">
    <text evidence="1">The sequence shown here is derived from an EMBL/GenBank/DDBJ whole genome shotgun (WGS) entry which is preliminary data.</text>
</comment>
<dbReference type="OrthoDB" id="9154419at2"/>
<evidence type="ECO:0000313" key="1">
    <source>
        <dbReference type="EMBL" id="RVU45517.1"/>
    </source>
</evidence>
<dbReference type="EMBL" id="SACR01000004">
    <property type="protein sequence ID" value="RVU45517.1"/>
    <property type="molecule type" value="Genomic_DNA"/>
</dbReference>
<sequence>MITTPKERHAVQQAAELERPLQAVEQALGALNLALQQQDAAGVDRVAADLHAALAAAVDHFARAARSGGVPLQLRQRLAAASGQVAAQREALARATASLDRAMDVLMPRTASAAAGLYGAHGATDRHAHSGGPLLA</sequence>
<proteinExistence type="predicted"/>
<dbReference type="Proteomes" id="UP000285575">
    <property type="component" value="Unassembled WGS sequence"/>
</dbReference>